<dbReference type="EMBL" id="JALJOT010000010">
    <property type="protein sequence ID" value="KAK9906683.1"/>
    <property type="molecule type" value="Genomic_DNA"/>
</dbReference>
<dbReference type="InterPro" id="IPR006811">
    <property type="entry name" value="RNA_pol_II_suA"/>
</dbReference>
<comment type="similarity">
    <text evidence="2 9">Belongs to the SSU72 phosphatase family.</text>
</comment>
<dbReference type="Proteomes" id="UP001491310">
    <property type="component" value="Unassembled WGS sequence"/>
</dbReference>
<evidence type="ECO:0000256" key="8">
    <source>
        <dbReference type="ARBA" id="ARBA00048336"/>
    </source>
</evidence>
<evidence type="ECO:0000313" key="11">
    <source>
        <dbReference type="Proteomes" id="UP001491310"/>
    </source>
</evidence>
<keyword evidence="4 9" id="KW-0378">Hydrolase</keyword>
<proteinExistence type="inferred from homology"/>
<keyword evidence="3 9" id="KW-0507">mRNA processing</keyword>
<keyword evidence="5 9" id="KW-0904">Protein phosphatase</keyword>
<evidence type="ECO:0000256" key="7">
    <source>
        <dbReference type="ARBA" id="ARBA00047761"/>
    </source>
</evidence>
<dbReference type="EC" id="3.1.3.16" evidence="9"/>
<evidence type="ECO:0000256" key="1">
    <source>
        <dbReference type="ARBA" id="ARBA00004123"/>
    </source>
</evidence>
<evidence type="ECO:0000256" key="3">
    <source>
        <dbReference type="ARBA" id="ARBA00022664"/>
    </source>
</evidence>
<dbReference type="SUPFAM" id="SSF52788">
    <property type="entry name" value="Phosphotyrosine protein phosphatases I"/>
    <property type="match status" value="1"/>
</dbReference>
<comment type="caution">
    <text evidence="10">The sequence shown here is derived from an EMBL/GenBank/DDBJ whole genome shotgun (WGS) entry which is preliminary data.</text>
</comment>
<evidence type="ECO:0000256" key="4">
    <source>
        <dbReference type="ARBA" id="ARBA00022801"/>
    </source>
</evidence>
<keyword evidence="11" id="KW-1185">Reference proteome</keyword>
<gene>
    <name evidence="10" type="ORF">WJX75_006079</name>
</gene>
<dbReference type="Gene3D" id="3.40.50.2300">
    <property type="match status" value="2"/>
</dbReference>
<sequence>MGKMKVAMVCASNQNRSMEAHALLKKHGFQVSSFGTNGHVKLPGTSQREPNVYDFGTPYADIYEDLRQKDEAFYTRKGLLQMLQRNMGVKRAPERWQDNRDVFDAVVTFDERIMEQLLDDFNNRPQSTMKPLLVININVEDNHEEAARVAPQTLRLCQLLEEKEDWEDGIDDVIQQFEEETGRRPVYTVCFY</sequence>
<dbReference type="InterPro" id="IPR036196">
    <property type="entry name" value="Ptyr_pPase_sf"/>
</dbReference>
<name>A0ABR2YK06_9CHLO</name>
<comment type="catalytic activity">
    <reaction evidence="7 9">
        <text>O-phospho-L-seryl-[protein] + H2O = L-seryl-[protein] + phosphate</text>
        <dbReference type="Rhea" id="RHEA:20629"/>
        <dbReference type="Rhea" id="RHEA-COMP:9863"/>
        <dbReference type="Rhea" id="RHEA-COMP:11604"/>
        <dbReference type="ChEBI" id="CHEBI:15377"/>
        <dbReference type="ChEBI" id="CHEBI:29999"/>
        <dbReference type="ChEBI" id="CHEBI:43474"/>
        <dbReference type="ChEBI" id="CHEBI:83421"/>
        <dbReference type="EC" id="3.1.3.16"/>
    </reaction>
</comment>
<evidence type="ECO:0000256" key="9">
    <source>
        <dbReference type="RuleBase" id="RU369031"/>
    </source>
</evidence>
<reference evidence="10 11" key="1">
    <citation type="journal article" date="2024" name="Nat. Commun.">
        <title>Phylogenomics reveals the evolutionary origins of lichenization in chlorophyte algae.</title>
        <authorList>
            <person name="Puginier C."/>
            <person name="Libourel C."/>
            <person name="Otte J."/>
            <person name="Skaloud P."/>
            <person name="Haon M."/>
            <person name="Grisel S."/>
            <person name="Petersen M."/>
            <person name="Berrin J.G."/>
            <person name="Delaux P.M."/>
            <person name="Dal Grande F."/>
            <person name="Keller J."/>
        </authorList>
    </citation>
    <scope>NUCLEOTIDE SEQUENCE [LARGE SCALE GENOMIC DNA]</scope>
    <source>
        <strain evidence="10 11">SAG 216-7</strain>
    </source>
</reference>
<accession>A0ABR2YK06</accession>
<evidence type="ECO:0000256" key="5">
    <source>
        <dbReference type="ARBA" id="ARBA00022912"/>
    </source>
</evidence>
<comment type="catalytic activity">
    <reaction evidence="8 9">
        <text>O-phospho-L-threonyl-[protein] + H2O = L-threonyl-[protein] + phosphate</text>
        <dbReference type="Rhea" id="RHEA:47004"/>
        <dbReference type="Rhea" id="RHEA-COMP:11060"/>
        <dbReference type="Rhea" id="RHEA-COMP:11605"/>
        <dbReference type="ChEBI" id="CHEBI:15377"/>
        <dbReference type="ChEBI" id="CHEBI:30013"/>
        <dbReference type="ChEBI" id="CHEBI:43474"/>
        <dbReference type="ChEBI" id="CHEBI:61977"/>
        <dbReference type="EC" id="3.1.3.16"/>
    </reaction>
</comment>
<evidence type="ECO:0000256" key="2">
    <source>
        <dbReference type="ARBA" id="ARBA00008978"/>
    </source>
</evidence>
<dbReference type="PANTHER" id="PTHR20383">
    <property type="entry name" value="RNA POLYMERASE II SUBUNIT A C-TERMINAL DOMAIN PHOSPHATASE"/>
    <property type="match status" value="1"/>
</dbReference>
<evidence type="ECO:0000313" key="10">
    <source>
        <dbReference type="EMBL" id="KAK9906683.1"/>
    </source>
</evidence>
<comment type="subcellular location">
    <subcellularLocation>
        <location evidence="1 9">Nucleus</location>
    </subcellularLocation>
</comment>
<comment type="function">
    <text evidence="9">Protein phosphatase that catalyzes the dephosphorylation of the C-terminal domain of RNA polymerase II. Plays a role in RNA processing and termination.</text>
</comment>
<evidence type="ECO:0000256" key="6">
    <source>
        <dbReference type="ARBA" id="ARBA00023242"/>
    </source>
</evidence>
<protein>
    <recommendedName>
        <fullName evidence="9">RNA polymerase II subunit A C-terminal domain phosphatase SSU72</fullName>
        <shortName evidence="9">CTD phosphatase SSU72</shortName>
        <ecNumber evidence="9">3.1.3.16</ecNumber>
    </recommendedName>
</protein>
<keyword evidence="6 9" id="KW-0539">Nucleus</keyword>
<organism evidence="10 11">
    <name type="scientific">Coccomyxa subellipsoidea</name>
    <dbReference type="NCBI Taxonomy" id="248742"/>
    <lineage>
        <taxon>Eukaryota</taxon>
        <taxon>Viridiplantae</taxon>
        <taxon>Chlorophyta</taxon>
        <taxon>core chlorophytes</taxon>
        <taxon>Trebouxiophyceae</taxon>
        <taxon>Trebouxiophyceae incertae sedis</taxon>
        <taxon>Coccomyxaceae</taxon>
        <taxon>Coccomyxa</taxon>
    </lineage>
</organism>
<dbReference type="Pfam" id="PF04722">
    <property type="entry name" value="Ssu72"/>
    <property type="match status" value="1"/>
</dbReference>